<evidence type="ECO:0000256" key="6">
    <source>
        <dbReference type="RuleBase" id="RU363076"/>
    </source>
</evidence>
<dbReference type="AlphaFoldDB" id="A0A4R0PBQ5"/>
<evidence type="ECO:0000313" key="8">
    <source>
        <dbReference type="Proteomes" id="UP000291301"/>
    </source>
</evidence>
<organism evidence="7 8">
    <name type="scientific">Oricola cellulosilytica</name>
    <dbReference type="NCBI Taxonomy" id="1429082"/>
    <lineage>
        <taxon>Bacteria</taxon>
        <taxon>Pseudomonadati</taxon>
        <taxon>Pseudomonadota</taxon>
        <taxon>Alphaproteobacteria</taxon>
        <taxon>Hyphomicrobiales</taxon>
        <taxon>Ahrensiaceae</taxon>
        <taxon>Oricola</taxon>
    </lineage>
</organism>
<dbReference type="InterPro" id="IPR002994">
    <property type="entry name" value="Surf1/Shy1"/>
</dbReference>
<accession>A0A4R0PBQ5</accession>
<evidence type="ECO:0000256" key="1">
    <source>
        <dbReference type="ARBA" id="ARBA00004370"/>
    </source>
</evidence>
<dbReference type="PROSITE" id="PS50895">
    <property type="entry name" value="SURF1"/>
    <property type="match status" value="1"/>
</dbReference>
<keyword evidence="4 6" id="KW-1133">Transmembrane helix</keyword>
<evidence type="ECO:0000256" key="2">
    <source>
        <dbReference type="ARBA" id="ARBA00007165"/>
    </source>
</evidence>
<feature type="transmembrane region" description="Helical" evidence="6">
    <location>
        <begin position="228"/>
        <end position="246"/>
    </location>
</feature>
<comment type="caution">
    <text evidence="7">The sequence shown here is derived from an EMBL/GenBank/DDBJ whole genome shotgun (WGS) entry which is preliminary data.</text>
</comment>
<gene>
    <name evidence="7" type="ORF">E0D97_13415</name>
</gene>
<dbReference type="EMBL" id="SJST01000005">
    <property type="protein sequence ID" value="TCD13471.1"/>
    <property type="molecule type" value="Genomic_DNA"/>
</dbReference>
<keyword evidence="3 6" id="KW-0812">Transmembrane</keyword>
<sequence>MKTDTQQKSAGGGRKRFPWILLLLVAFSFAVLISLGNWQVRRLAWKEDLLAKIEARISAEPVTLSAVEDMLKAGEDVEYLPVTVEGTFDHADEQHMLATWNGASGWYVYTPMAVEDGGYLFVNRGFVPYALKEASARPESLPEGAQTITGLARMPLSAKPGSLLPDNAPDRNQYYWKDLSAMSAAAGLDSEEVVPLFVDAARDEDPQRLPIGGVTNISLPNSHLQYALTWYGLAGALLAVAGVFLWRRR</sequence>
<comment type="subcellular location">
    <subcellularLocation>
        <location evidence="6">Cell membrane</location>
        <topology evidence="6">Multi-pass membrane protein</topology>
    </subcellularLocation>
    <subcellularLocation>
        <location evidence="1">Membrane</location>
    </subcellularLocation>
</comment>
<name>A0A4R0PBQ5_9HYPH</name>
<keyword evidence="5 6" id="KW-0472">Membrane</keyword>
<dbReference type="InterPro" id="IPR045214">
    <property type="entry name" value="Surf1/Surf4"/>
</dbReference>
<keyword evidence="8" id="KW-1185">Reference proteome</keyword>
<comment type="similarity">
    <text evidence="2 6">Belongs to the SURF1 family.</text>
</comment>
<feature type="transmembrane region" description="Helical" evidence="6">
    <location>
        <begin position="20"/>
        <end position="40"/>
    </location>
</feature>
<dbReference type="Pfam" id="PF02104">
    <property type="entry name" value="SURF1"/>
    <property type="match status" value="1"/>
</dbReference>
<dbReference type="PANTHER" id="PTHR23427:SF2">
    <property type="entry name" value="SURFEIT LOCUS PROTEIN 1"/>
    <property type="match status" value="1"/>
</dbReference>
<dbReference type="PANTHER" id="PTHR23427">
    <property type="entry name" value="SURFEIT LOCUS PROTEIN"/>
    <property type="match status" value="1"/>
</dbReference>
<reference evidence="7 8" key="1">
    <citation type="journal article" date="2015" name="Antonie Van Leeuwenhoek">
        <title>Oricola cellulosilytica gen. nov., sp. nov., a cellulose-degrading bacterium of the family Phyllobacteriaceae isolated from surface seashore water, and emended descriptions of Mesorhizobium loti and Phyllobacterium myrsinacearum.</title>
        <authorList>
            <person name="Hameed A."/>
            <person name="Shahina M."/>
            <person name="Lai W.A."/>
            <person name="Lin S.Y."/>
            <person name="Young L.S."/>
            <person name="Liu Y.C."/>
            <person name="Hsu Y.H."/>
            <person name="Young C.C."/>
        </authorList>
    </citation>
    <scope>NUCLEOTIDE SEQUENCE [LARGE SCALE GENOMIC DNA]</scope>
    <source>
        <strain evidence="7 8">KCTC 52183</strain>
    </source>
</reference>
<evidence type="ECO:0000256" key="3">
    <source>
        <dbReference type="ARBA" id="ARBA00022692"/>
    </source>
</evidence>
<evidence type="ECO:0000256" key="5">
    <source>
        <dbReference type="ARBA" id="ARBA00023136"/>
    </source>
</evidence>
<dbReference type="Proteomes" id="UP000291301">
    <property type="component" value="Unassembled WGS sequence"/>
</dbReference>
<dbReference type="CDD" id="cd06662">
    <property type="entry name" value="SURF1"/>
    <property type="match status" value="1"/>
</dbReference>
<dbReference type="GO" id="GO:0005886">
    <property type="term" value="C:plasma membrane"/>
    <property type="evidence" value="ECO:0007669"/>
    <property type="project" value="UniProtKB-SubCell"/>
</dbReference>
<dbReference type="OrthoDB" id="6079986at2"/>
<proteinExistence type="inferred from homology"/>
<evidence type="ECO:0000256" key="4">
    <source>
        <dbReference type="ARBA" id="ARBA00022989"/>
    </source>
</evidence>
<keyword evidence="6" id="KW-1003">Cell membrane</keyword>
<protein>
    <recommendedName>
        <fullName evidence="6">SURF1-like protein</fullName>
    </recommendedName>
</protein>
<evidence type="ECO:0000313" key="7">
    <source>
        <dbReference type="EMBL" id="TCD13471.1"/>
    </source>
</evidence>
<dbReference type="RefSeq" id="WP_131569756.1">
    <property type="nucleotide sequence ID" value="NZ_JAINFK010000006.1"/>
</dbReference>